<dbReference type="VEuPathDB" id="VectorBase:PHUM266320"/>
<organism>
    <name type="scientific">Pediculus humanus subsp. corporis</name>
    <name type="common">Body louse</name>
    <dbReference type="NCBI Taxonomy" id="121224"/>
    <lineage>
        <taxon>Eukaryota</taxon>
        <taxon>Metazoa</taxon>
        <taxon>Ecdysozoa</taxon>
        <taxon>Arthropoda</taxon>
        <taxon>Hexapoda</taxon>
        <taxon>Insecta</taxon>
        <taxon>Pterygota</taxon>
        <taxon>Neoptera</taxon>
        <taxon>Paraneoptera</taxon>
        <taxon>Psocodea</taxon>
        <taxon>Troctomorpha</taxon>
        <taxon>Phthiraptera</taxon>
        <taxon>Anoplura</taxon>
        <taxon>Pediculidae</taxon>
        <taxon>Pediculus</taxon>
    </lineage>
</organism>
<evidence type="ECO:0000313" key="3">
    <source>
        <dbReference type="Proteomes" id="UP000009046"/>
    </source>
</evidence>
<evidence type="ECO:0000313" key="2">
    <source>
        <dbReference type="EnsemblMetazoa" id="PHUM266320-PA"/>
    </source>
</evidence>
<accession>E0VKK4</accession>
<reference evidence="2" key="3">
    <citation type="submission" date="2020-05" db="UniProtKB">
        <authorList>
            <consortium name="EnsemblMetazoa"/>
        </authorList>
    </citation>
    <scope>IDENTIFICATION</scope>
    <source>
        <strain evidence="2">USDA</strain>
    </source>
</reference>
<dbReference type="EMBL" id="DS235248">
    <property type="protein sequence ID" value="EEB13910.1"/>
    <property type="molecule type" value="Genomic_DNA"/>
</dbReference>
<dbReference type="AlphaFoldDB" id="E0VKK4"/>
<dbReference type="EnsemblMetazoa" id="PHUM266320-RA">
    <property type="protein sequence ID" value="PHUM266320-PA"/>
    <property type="gene ID" value="PHUM266320"/>
</dbReference>
<reference evidence="1" key="2">
    <citation type="submission" date="2007-04" db="EMBL/GenBank/DDBJ databases">
        <title>The genome of the human body louse.</title>
        <authorList>
            <consortium name="The Human Body Louse Genome Consortium"/>
            <person name="Kirkness E."/>
            <person name="Walenz B."/>
            <person name="Hass B."/>
            <person name="Bruggner R."/>
            <person name="Strausberg R."/>
        </authorList>
    </citation>
    <scope>NUCLEOTIDE SEQUENCE</scope>
    <source>
        <strain evidence="1">USDA</strain>
    </source>
</reference>
<dbReference type="HOGENOM" id="CLU_1206059_0_0_1"/>
<reference evidence="1" key="1">
    <citation type="submission" date="2007-04" db="EMBL/GenBank/DDBJ databases">
        <title>Annotation of Pediculus humanus corporis strain USDA.</title>
        <authorList>
            <person name="Kirkness E."/>
            <person name="Hannick L."/>
            <person name="Hass B."/>
            <person name="Bruggner R."/>
            <person name="Lawson D."/>
            <person name="Bidwell S."/>
            <person name="Joardar V."/>
            <person name="Caler E."/>
            <person name="Walenz B."/>
            <person name="Inman J."/>
            <person name="Schobel S."/>
            <person name="Galinsky K."/>
            <person name="Amedeo P."/>
            <person name="Strausberg R."/>
        </authorList>
    </citation>
    <scope>NUCLEOTIDE SEQUENCE</scope>
    <source>
        <strain evidence="1">USDA</strain>
    </source>
</reference>
<dbReference type="GeneID" id="8235529"/>
<dbReference type="CTD" id="8235529"/>
<dbReference type="EMBL" id="AAZO01003080">
    <property type="status" value="NOT_ANNOTATED_CDS"/>
    <property type="molecule type" value="Genomic_DNA"/>
</dbReference>
<sequence length="230" mass="28092">MEGNMNHYQNPYVLEHSTTQNWYDNVPMATTDYSKYKTDKIEEYQYYLNNPNNNHHYHHNQAEIYNGGITTEKLKQNYFLQQQNFDYEKKIQKEKFMYEGGFFFHHHPNDNKQNFIQSSKNVYHHDYYHKFRNKLDNDSDAIIKFNDSNDNNKDFENFFPIQENDKNNFVDNNAQKIHNICDNNYGESNFLVGNDEVKRVRMKLEGKELDNRIPDDRRWNWNRNFIRIDI</sequence>
<keyword evidence="3" id="KW-1185">Reference proteome</keyword>
<protein>
    <submittedName>
        <fullName evidence="1 2">Uncharacterized protein</fullName>
    </submittedName>
</protein>
<evidence type="ECO:0000313" key="1">
    <source>
        <dbReference type="EMBL" id="EEB13910.1"/>
    </source>
</evidence>
<dbReference type="RefSeq" id="XP_002426648.1">
    <property type="nucleotide sequence ID" value="XM_002426603.1"/>
</dbReference>
<name>E0VKK4_PEDHC</name>
<dbReference type="KEGG" id="phu:Phum_PHUM266320"/>
<gene>
    <name evidence="2" type="primary">8235529</name>
    <name evidence="1" type="ORF">Phum_PHUM266320</name>
</gene>
<dbReference type="Proteomes" id="UP000009046">
    <property type="component" value="Unassembled WGS sequence"/>
</dbReference>
<dbReference type="InParanoid" id="E0VKK4"/>
<proteinExistence type="predicted"/>